<evidence type="ECO:0000313" key="2">
    <source>
        <dbReference type="Proteomes" id="UP000790833"/>
    </source>
</evidence>
<evidence type="ECO:0000313" key="1">
    <source>
        <dbReference type="EMBL" id="KAG7195957.1"/>
    </source>
</evidence>
<dbReference type="GeneID" id="66115717"/>
<reference evidence="1" key="1">
    <citation type="submission" date="2021-03" db="EMBL/GenBank/DDBJ databases">
        <authorList>
            <person name="Palmer J.M."/>
        </authorList>
    </citation>
    <scope>NUCLEOTIDE SEQUENCE</scope>
    <source>
        <strain evidence="1">ARV_011</strain>
    </source>
</reference>
<dbReference type="EMBL" id="JAHMUF010000002">
    <property type="protein sequence ID" value="KAG7195957.1"/>
    <property type="molecule type" value="Genomic_DNA"/>
</dbReference>
<gene>
    <name evidence="1" type="ORF">KQ657_002343</name>
</gene>
<proteinExistence type="predicted"/>
<organism evidence="1 2">
    <name type="scientific">Scheffersomyces spartinae</name>
    <dbReference type="NCBI Taxonomy" id="45513"/>
    <lineage>
        <taxon>Eukaryota</taxon>
        <taxon>Fungi</taxon>
        <taxon>Dikarya</taxon>
        <taxon>Ascomycota</taxon>
        <taxon>Saccharomycotina</taxon>
        <taxon>Pichiomycetes</taxon>
        <taxon>Debaryomycetaceae</taxon>
        <taxon>Scheffersomyces</taxon>
    </lineage>
</organism>
<dbReference type="Proteomes" id="UP000790833">
    <property type="component" value="Unassembled WGS sequence"/>
</dbReference>
<evidence type="ECO:0008006" key="3">
    <source>
        <dbReference type="Google" id="ProtNLM"/>
    </source>
</evidence>
<sequence>MALTDLPNEIIANILECDLSLIDLIVFSHVFRQYELVAFSAFYREVTIDPFKSESQGINPLSVFHINDGDDALPETYKTFIKHHGEHILRRMTTWQYLQFYRQYGPIVKRLRFVQISDMILMHQQQPFLLNNIVLEIPYKSMGQLKLVLPEYSDLYRVAISQTPIPTYMDIAILDDDINDDFGGGNGEIFNPQDPDVVHNDVQYEYEPVTTATSIVLDQFDQRTHKVKLPTNVSSLEVAASREDSSVSFADKVSVSSCSNLTKLIVKVNQLTWDFGSTPHLTYFEFFGKDLQLINTKSKSLLWEAELIQELNITIKNTSNLNLGHFPKLCQLYLELDRGVTFEKPLGSLSHCKWLRIIQLQLMCGYLPFLPELPSHIKVLFVWCLKNIKFDISKCTELVYAYINLPKTIIKEIIESSPIPLLMTSEMSFV</sequence>
<name>A0A9P7VE19_9ASCO</name>
<accession>A0A9P7VE19</accession>
<comment type="caution">
    <text evidence="1">The sequence shown here is derived from an EMBL/GenBank/DDBJ whole genome shotgun (WGS) entry which is preliminary data.</text>
</comment>
<keyword evidence="2" id="KW-1185">Reference proteome</keyword>
<dbReference type="RefSeq" id="XP_043051502.1">
    <property type="nucleotide sequence ID" value="XM_043193114.1"/>
</dbReference>
<protein>
    <recommendedName>
        <fullName evidence="3">F-box domain-containing protein</fullName>
    </recommendedName>
</protein>
<dbReference type="AlphaFoldDB" id="A0A9P7VE19"/>